<name>A0A415QP58_9BACT</name>
<feature type="transmembrane region" description="Helical" evidence="6">
    <location>
        <begin position="12"/>
        <end position="35"/>
    </location>
</feature>
<keyword evidence="5 6" id="KW-0472">Membrane</keyword>
<protein>
    <submittedName>
        <fullName evidence="7">Lipopolysaccharide biosynthesis protein</fullName>
    </submittedName>
</protein>
<dbReference type="GO" id="GO:0005886">
    <property type="term" value="C:plasma membrane"/>
    <property type="evidence" value="ECO:0007669"/>
    <property type="project" value="UniProtKB-SubCell"/>
</dbReference>
<dbReference type="EMBL" id="QRPV01000003">
    <property type="protein sequence ID" value="RHM46198.1"/>
    <property type="molecule type" value="Genomic_DNA"/>
</dbReference>
<feature type="transmembrane region" description="Helical" evidence="6">
    <location>
        <begin position="312"/>
        <end position="333"/>
    </location>
</feature>
<feature type="transmembrane region" description="Helical" evidence="6">
    <location>
        <begin position="222"/>
        <end position="242"/>
    </location>
</feature>
<sequence length="506" mass="57526">MGRRQIAKNTFFLYVRILVTIVVSLYTSRVILQVLGAEDFGIYNVVGGIVVMFSFLNAAMATATQRFLTFEIGRNNRNEIQRIFSMSLIIYVLMALVIFVLGESVGLYLFYQLNIPGERLDAALITYHITIFTFIFSVVRIPFHALIIAKEKMGVYAIICIIETFSRLGILYVIQMIQFDSLVLYAFFLLLISILITLVYVRYCRVHYIESKYILFWDRQMFFMLTSYAGWNLFGNIAFIAATQGINIVLNVFFGPIVNAARGVAFQVQAAVKNFVANFQLAVDPQIIKSYANNELNYCNDLIYSASKYSFFLLYLLIVPLLYRIEYIMELWLENVPEYTVIFCKLILVNALIDAVSGPLSTSAQATGKIKLYQFIVGSVLLLNLPIAYLVLYWGGSPQSTVYVSIIISIVLILLRVFILDKFLHVIKISRFIYRVILPVFAVVFPTLLILSFLVRYVPDGTLGGMVLVLLMTAIVNLVVIFLTGLSISEKRFVIQSIQSVLKKNM</sequence>
<proteinExistence type="predicted"/>
<feature type="transmembrane region" description="Helical" evidence="6">
    <location>
        <begin position="83"/>
        <end position="102"/>
    </location>
</feature>
<gene>
    <name evidence="7" type="ORF">DWZ68_04375</name>
</gene>
<feature type="transmembrane region" description="Helical" evidence="6">
    <location>
        <begin position="432"/>
        <end position="455"/>
    </location>
</feature>
<dbReference type="PANTHER" id="PTHR30250:SF26">
    <property type="entry name" value="PSMA PROTEIN"/>
    <property type="match status" value="1"/>
</dbReference>
<evidence type="ECO:0000256" key="6">
    <source>
        <dbReference type="SAM" id="Phobius"/>
    </source>
</evidence>
<evidence type="ECO:0000256" key="1">
    <source>
        <dbReference type="ARBA" id="ARBA00004651"/>
    </source>
</evidence>
<evidence type="ECO:0000256" key="3">
    <source>
        <dbReference type="ARBA" id="ARBA00022692"/>
    </source>
</evidence>
<keyword evidence="3 6" id="KW-0812">Transmembrane</keyword>
<dbReference type="PANTHER" id="PTHR30250">
    <property type="entry name" value="PST FAMILY PREDICTED COLANIC ACID TRANSPORTER"/>
    <property type="match status" value="1"/>
</dbReference>
<keyword evidence="2" id="KW-1003">Cell membrane</keyword>
<dbReference type="AlphaFoldDB" id="A0A415QP58"/>
<feature type="transmembrane region" description="Helical" evidence="6">
    <location>
        <begin position="372"/>
        <end position="394"/>
    </location>
</feature>
<evidence type="ECO:0000256" key="2">
    <source>
        <dbReference type="ARBA" id="ARBA00022475"/>
    </source>
</evidence>
<feature type="transmembrane region" description="Helical" evidence="6">
    <location>
        <begin position="400"/>
        <end position="420"/>
    </location>
</feature>
<dbReference type="Proteomes" id="UP000286038">
    <property type="component" value="Unassembled WGS sequence"/>
</dbReference>
<organism evidence="7 8">
    <name type="scientific">Butyricimonas virosa</name>
    <dbReference type="NCBI Taxonomy" id="544645"/>
    <lineage>
        <taxon>Bacteria</taxon>
        <taxon>Pseudomonadati</taxon>
        <taxon>Bacteroidota</taxon>
        <taxon>Bacteroidia</taxon>
        <taxon>Bacteroidales</taxon>
        <taxon>Odoribacteraceae</taxon>
        <taxon>Butyricimonas</taxon>
    </lineage>
</organism>
<evidence type="ECO:0000313" key="8">
    <source>
        <dbReference type="Proteomes" id="UP000286038"/>
    </source>
</evidence>
<comment type="subcellular location">
    <subcellularLocation>
        <location evidence="1">Cell membrane</location>
        <topology evidence="1">Multi-pass membrane protein</topology>
    </subcellularLocation>
</comment>
<dbReference type="RefSeq" id="WP_118310370.1">
    <property type="nucleotide sequence ID" value="NZ_CABJDM010000003.1"/>
</dbReference>
<feature type="transmembrane region" description="Helical" evidence="6">
    <location>
        <begin position="248"/>
        <end position="265"/>
    </location>
</feature>
<evidence type="ECO:0000313" key="7">
    <source>
        <dbReference type="EMBL" id="RHM46198.1"/>
    </source>
</evidence>
<accession>A0A415QP58</accession>
<feature type="transmembrane region" description="Helical" evidence="6">
    <location>
        <begin position="339"/>
        <end position="360"/>
    </location>
</feature>
<keyword evidence="4 6" id="KW-1133">Transmembrane helix</keyword>
<evidence type="ECO:0000256" key="4">
    <source>
        <dbReference type="ARBA" id="ARBA00022989"/>
    </source>
</evidence>
<comment type="caution">
    <text evidence="7">The sequence shown here is derived from an EMBL/GenBank/DDBJ whole genome shotgun (WGS) entry which is preliminary data.</text>
</comment>
<dbReference type="InterPro" id="IPR050833">
    <property type="entry name" value="Poly_Biosynth_Transport"/>
</dbReference>
<feature type="transmembrane region" description="Helical" evidence="6">
    <location>
        <begin position="155"/>
        <end position="177"/>
    </location>
</feature>
<feature type="transmembrane region" description="Helical" evidence="6">
    <location>
        <begin position="183"/>
        <end position="201"/>
    </location>
</feature>
<feature type="transmembrane region" description="Helical" evidence="6">
    <location>
        <begin position="41"/>
        <end position="62"/>
    </location>
</feature>
<feature type="transmembrane region" description="Helical" evidence="6">
    <location>
        <begin position="122"/>
        <end position="143"/>
    </location>
</feature>
<reference evidence="7 8" key="1">
    <citation type="submission" date="2018-08" db="EMBL/GenBank/DDBJ databases">
        <title>A genome reference for cultivated species of the human gut microbiota.</title>
        <authorList>
            <person name="Zou Y."/>
            <person name="Xue W."/>
            <person name="Luo G."/>
        </authorList>
    </citation>
    <scope>NUCLEOTIDE SEQUENCE [LARGE SCALE GENOMIC DNA]</scope>
    <source>
        <strain evidence="7 8">AF34-33</strain>
    </source>
</reference>
<feature type="transmembrane region" description="Helical" evidence="6">
    <location>
        <begin position="467"/>
        <end position="488"/>
    </location>
</feature>
<evidence type="ECO:0000256" key="5">
    <source>
        <dbReference type="ARBA" id="ARBA00023136"/>
    </source>
</evidence>